<dbReference type="AlphaFoldDB" id="A0A2Z6QTI8"/>
<organism evidence="1 3">
    <name type="scientific">Rhizophagus clarus</name>
    <dbReference type="NCBI Taxonomy" id="94130"/>
    <lineage>
        <taxon>Eukaryota</taxon>
        <taxon>Fungi</taxon>
        <taxon>Fungi incertae sedis</taxon>
        <taxon>Mucoromycota</taxon>
        <taxon>Glomeromycotina</taxon>
        <taxon>Glomeromycetes</taxon>
        <taxon>Glomerales</taxon>
        <taxon>Glomeraceae</taxon>
        <taxon>Rhizophagus</taxon>
    </lineage>
</organism>
<keyword evidence="3" id="KW-1185">Reference proteome</keyword>
<evidence type="ECO:0000313" key="1">
    <source>
        <dbReference type="EMBL" id="GBB88554.1"/>
    </source>
</evidence>
<name>A0A2Z6QTI8_9GLOM</name>
<dbReference type="Proteomes" id="UP000247702">
    <property type="component" value="Unassembled WGS sequence"/>
</dbReference>
<sequence>MSHSTLPLQVTSTKADYYCQGCVHHQKHLYKFKKQVSLNIPSPSSSSEVMASSSTSSLSKVKNNKLSHLRSIHNKWFDNTINAVVSHRHGIIYQTNTNTWTVTLSTVHLANIYFAKNILIWSSFL</sequence>
<accession>A0A2Z6QTI8</accession>
<reference evidence="1 3" key="1">
    <citation type="submission" date="2017-11" db="EMBL/GenBank/DDBJ databases">
        <title>The genome of Rhizophagus clarus HR1 reveals common genetic basis of auxotrophy among arbuscular mycorrhizal fungi.</title>
        <authorList>
            <person name="Kobayashi Y."/>
        </authorList>
    </citation>
    <scope>NUCLEOTIDE SEQUENCE [LARGE SCALE GENOMIC DNA]</scope>
    <source>
        <strain evidence="1 3">HR1</strain>
    </source>
</reference>
<evidence type="ECO:0000313" key="3">
    <source>
        <dbReference type="Proteomes" id="UP000247702"/>
    </source>
</evidence>
<dbReference type="EMBL" id="BLAL01000313">
    <property type="protein sequence ID" value="GET02557.1"/>
    <property type="molecule type" value="Genomic_DNA"/>
</dbReference>
<gene>
    <name evidence="2" type="ORF">RCL2_002893500</name>
    <name evidence="1" type="ORF">RclHR1_01510005</name>
</gene>
<evidence type="ECO:0000313" key="2">
    <source>
        <dbReference type="EMBL" id="GET02557.1"/>
    </source>
</evidence>
<proteinExistence type="predicted"/>
<reference evidence="2" key="2">
    <citation type="submission" date="2019-10" db="EMBL/GenBank/DDBJ databases">
        <title>Conservation and host-specific expression of non-tandemly repeated heterogenous ribosome RNA gene in arbuscular mycorrhizal fungi.</title>
        <authorList>
            <person name="Maeda T."/>
            <person name="Kobayashi Y."/>
            <person name="Nakagawa T."/>
            <person name="Ezawa T."/>
            <person name="Yamaguchi K."/>
            <person name="Bino T."/>
            <person name="Nishimoto Y."/>
            <person name="Shigenobu S."/>
            <person name="Kawaguchi M."/>
        </authorList>
    </citation>
    <scope>NUCLEOTIDE SEQUENCE</scope>
    <source>
        <strain evidence="2">HR1</strain>
    </source>
</reference>
<protein>
    <submittedName>
        <fullName evidence="1">Uncharacterized protein</fullName>
    </submittedName>
</protein>
<dbReference type="EMBL" id="BEXD01000569">
    <property type="protein sequence ID" value="GBB88554.1"/>
    <property type="molecule type" value="Genomic_DNA"/>
</dbReference>
<comment type="caution">
    <text evidence="1">The sequence shown here is derived from an EMBL/GenBank/DDBJ whole genome shotgun (WGS) entry which is preliminary data.</text>
</comment>
<dbReference type="Proteomes" id="UP000615446">
    <property type="component" value="Unassembled WGS sequence"/>
</dbReference>